<dbReference type="CDD" id="cd02955">
    <property type="entry name" value="SSP411"/>
    <property type="match status" value="1"/>
</dbReference>
<reference evidence="2" key="1">
    <citation type="submission" date="2019-04" db="EMBL/GenBank/DDBJ databases">
        <title>Evolution of Biomass-Degrading Anaerobic Consortia Revealed by Metagenomics.</title>
        <authorList>
            <person name="Peng X."/>
        </authorList>
    </citation>
    <scope>NUCLEOTIDE SEQUENCE</scope>
    <source>
        <strain evidence="2">SIG551</strain>
    </source>
</reference>
<dbReference type="InterPro" id="IPR024705">
    <property type="entry name" value="Ssp411"/>
</dbReference>
<dbReference type="PIRSF" id="PIRSF006402">
    <property type="entry name" value="UCP006402_thioredoxin"/>
    <property type="match status" value="1"/>
</dbReference>
<feature type="domain" description="Spermatogenesis-associated protein 20-like TRX" evidence="1">
    <location>
        <begin position="9"/>
        <end position="169"/>
    </location>
</feature>
<dbReference type="Gene3D" id="3.40.30.10">
    <property type="entry name" value="Glutaredoxin"/>
    <property type="match status" value="1"/>
</dbReference>
<protein>
    <submittedName>
        <fullName evidence="2">Thioredoxin domain-containing protein</fullName>
    </submittedName>
</protein>
<dbReference type="InterPro" id="IPR036249">
    <property type="entry name" value="Thioredoxin-like_sf"/>
</dbReference>
<dbReference type="SUPFAM" id="SSF48208">
    <property type="entry name" value="Six-hairpin glycosidases"/>
    <property type="match status" value="1"/>
</dbReference>
<dbReference type="AlphaFoldDB" id="A0A928KU64"/>
<dbReference type="Proteomes" id="UP000754750">
    <property type="component" value="Unassembled WGS sequence"/>
</dbReference>
<name>A0A928KU64_9FIRM</name>
<evidence type="ECO:0000313" key="2">
    <source>
        <dbReference type="EMBL" id="MBE6834078.1"/>
    </source>
</evidence>
<dbReference type="GO" id="GO:0005975">
    <property type="term" value="P:carbohydrate metabolic process"/>
    <property type="evidence" value="ECO:0007669"/>
    <property type="project" value="InterPro"/>
</dbReference>
<dbReference type="SUPFAM" id="SSF52833">
    <property type="entry name" value="Thioredoxin-like"/>
    <property type="match status" value="1"/>
</dbReference>
<dbReference type="InterPro" id="IPR012341">
    <property type="entry name" value="6hp_glycosidase-like_sf"/>
</dbReference>
<accession>A0A928KU64</accession>
<dbReference type="EMBL" id="SVNY01000005">
    <property type="protein sequence ID" value="MBE6834078.1"/>
    <property type="molecule type" value="Genomic_DNA"/>
</dbReference>
<sequence length="685" mass="77584">MTHSHRNSNHLAREKSPYLLQHANNPVDWFPWGEQVFEKAKREDKPIFLSIGYSTCHWCHVMAHESFEDDEVAAALNQGFVCIKVDREERPDIDAVYMAVCQAMTGSGGWPMTILMTPEQRPFWAGTYLPKLSTFRSTGLLELLALIREQWSTNRRQLLSAGEEITKYLREQAGSSPESAEPELNLLRGAVAQLSASYDSRWGGFGGAPKFPAPHNLLFLLRYSVLEGEESAQKMVEHTLAQMFRGGLFDHIGGGFSRYSTDVKWLVPHFEKMLYDNALLAYAYLEAYAVTGRPLYRSVAKRTLDYVLRELTDEQGGFYCGQDADSDGVEGKYYVFTPQEVQGVLGKEDGERFCSRFGVTEAGNFEGKSIPNLLDCSAYDEEDPHIARLCQRLYAYRLERTRLHRDDKVLTSWNALMIAALARAGWLLDEPEYRQAAQRAQRFLEENLVDERGRLLLRWREGEAANDGQLDDYAFYAFSLLELYRSTFDCSYLRRAAQIAEQILELFSSAEQGGLYLTADDSEQLISRPKEVYDGAIPSGNSVAGEVFVRLAALTGEERWRQAGERQIRFLTGWVKEYPAGYGMSLIALSSVLYPSQELVCTAQEEEAFGEVRDFLRRHSLPNLTVLLKCLKNERELAAVAPFTAEYPLPQEGVRYYLCQNGACAAPVQELDAVKRQLALSQQND</sequence>
<dbReference type="InterPro" id="IPR008928">
    <property type="entry name" value="6-hairpin_glycosidase_sf"/>
</dbReference>
<organism evidence="2 3">
    <name type="scientific">Faecalispora sporosphaeroides</name>
    <dbReference type="NCBI Taxonomy" id="1549"/>
    <lineage>
        <taxon>Bacteria</taxon>
        <taxon>Bacillati</taxon>
        <taxon>Bacillota</taxon>
        <taxon>Clostridia</taxon>
        <taxon>Eubacteriales</taxon>
        <taxon>Oscillospiraceae</taxon>
        <taxon>Faecalispora</taxon>
    </lineage>
</organism>
<dbReference type="PANTHER" id="PTHR42899">
    <property type="entry name" value="SPERMATOGENESIS-ASSOCIATED PROTEIN 20"/>
    <property type="match status" value="1"/>
</dbReference>
<evidence type="ECO:0000313" key="3">
    <source>
        <dbReference type="Proteomes" id="UP000754750"/>
    </source>
</evidence>
<dbReference type="Pfam" id="PF03190">
    <property type="entry name" value="Thioredox_DsbH"/>
    <property type="match status" value="1"/>
</dbReference>
<gene>
    <name evidence="2" type="ORF">E7512_10980</name>
</gene>
<proteinExistence type="predicted"/>
<comment type="caution">
    <text evidence="2">The sequence shown here is derived from an EMBL/GenBank/DDBJ whole genome shotgun (WGS) entry which is preliminary data.</text>
</comment>
<dbReference type="InterPro" id="IPR004879">
    <property type="entry name" value="Ssp411-like_TRX"/>
</dbReference>
<evidence type="ECO:0000259" key="1">
    <source>
        <dbReference type="Pfam" id="PF03190"/>
    </source>
</evidence>
<dbReference type="RefSeq" id="WP_326840675.1">
    <property type="nucleotide sequence ID" value="NZ_SVNY01000005.1"/>
</dbReference>
<dbReference type="Gene3D" id="1.50.10.10">
    <property type="match status" value="2"/>
</dbReference>
<dbReference type="PANTHER" id="PTHR42899:SF1">
    <property type="entry name" value="SPERMATOGENESIS-ASSOCIATED PROTEIN 20"/>
    <property type="match status" value="1"/>
</dbReference>